<organism evidence="1 2">
    <name type="scientific">Suttonella ornithocola</name>
    <dbReference type="NCBI Taxonomy" id="279832"/>
    <lineage>
        <taxon>Bacteria</taxon>
        <taxon>Pseudomonadati</taxon>
        <taxon>Pseudomonadota</taxon>
        <taxon>Gammaproteobacteria</taxon>
        <taxon>Cardiobacteriales</taxon>
        <taxon>Cardiobacteriaceae</taxon>
        <taxon>Suttonella</taxon>
    </lineage>
</organism>
<keyword evidence="2" id="KW-1185">Reference proteome</keyword>
<evidence type="ECO:0000313" key="1">
    <source>
        <dbReference type="EMBL" id="SUO93445.1"/>
    </source>
</evidence>
<dbReference type="RefSeq" id="WP_072577181.1">
    <property type="nucleotide sequence ID" value="NZ_LWHB01000141.1"/>
</dbReference>
<dbReference type="EMBL" id="UHIC01000001">
    <property type="protein sequence ID" value="SUO93445.1"/>
    <property type="molecule type" value="Genomic_DNA"/>
</dbReference>
<name>A0A380MLC3_9GAMM</name>
<accession>A0A380MLC3</accession>
<evidence type="ECO:0000313" key="2">
    <source>
        <dbReference type="Proteomes" id="UP000254601"/>
    </source>
</evidence>
<dbReference type="Proteomes" id="UP000254601">
    <property type="component" value="Unassembled WGS sequence"/>
</dbReference>
<evidence type="ECO:0008006" key="3">
    <source>
        <dbReference type="Google" id="ProtNLM"/>
    </source>
</evidence>
<protein>
    <recommendedName>
        <fullName evidence="3">Lipoprotein</fullName>
    </recommendedName>
</protein>
<reference evidence="1 2" key="1">
    <citation type="submission" date="2018-06" db="EMBL/GenBank/DDBJ databases">
        <authorList>
            <consortium name="Pathogen Informatics"/>
            <person name="Doyle S."/>
        </authorList>
    </citation>
    <scope>NUCLEOTIDE SEQUENCE [LARGE SCALE GENOMIC DNA]</scope>
    <source>
        <strain evidence="1 2">NCTC13337</strain>
    </source>
</reference>
<dbReference type="PROSITE" id="PS51257">
    <property type="entry name" value="PROKAR_LIPOPROTEIN"/>
    <property type="match status" value="1"/>
</dbReference>
<gene>
    <name evidence="1" type="ORF">NCTC13337_00234</name>
</gene>
<proteinExistence type="predicted"/>
<dbReference type="AlphaFoldDB" id="A0A380MLC3"/>
<sequence length="118" mass="13630">MNHKLYLALFTFSLSACQQNTLLSSASCPNTPYQQWSTLKQSCIPIQKEATLTLPDPDYPDQNIYILFASDYSQGEVFAYGQFYETLIYPVKGGFANAYFRLNKRQDGWHILRTPPRY</sequence>